<dbReference type="EMBL" id="LAZR01069792">
    <property type="protein sequence ID" value="KKK47014.1"/>
    <property type="molecule type" value="Genomic_DNA"/>
</dbReference>
<comment type="caution">
    <text evidence="1">The sequence shown here is derived from an EMBL/GenBank/DDBJ whole genome shotgun (WGS) entry which is preliminary data.</text>
</comment>
<sequence length="29" mass="3299">VLSDVNTMLKKRRGYSLDMGQEDELDGDI</sequence>
<protein>
    <submittedName>
        <fullName evidence="1">Uncharacterized protein</fullName>
    </submittedName>
</protein>
<gene>
    <name evidence="1" type="ORF">LCGC14_3159470</name>
</gene>
<proteinExistence type="predicted"/>
<accession>A0A0F8XYG6</accession>
<name>A0A0F8XYG6_9ZZZZ</name>
<feature type="non-terminal residue" evidence="1">
    <location>
        <position position="1"/>
    </location>
</feature>
<reference evidence="1" key="1">
    <citation type="journal article" date="2015" name="Nature">
        <title>Complex archaea that bridge the gap between prokaryotes and eukaryotes.</title>
        <authorList>
            <person name="Spang A."/>
            <person name="Saw J.H."/>
            <person name="Jorgensen S.L."/>
            <person name="Zaremba-Niedzwiedzka K."/>
            <person name="Martijn J."/>
            <person name="Lind A.E."/>
            <person name="van Eijk R."/>
            <person name="Schleper C."/>
            <person name="Guy L."/>
            <person name="Ettema T.J."/>
        </authorList>
    </citation>
    <scope>NUCLEOTIDE SEQUENCE</scope>
</reference>
<evidence type="ECO:0000313" key="1">
    <source>
        <dbReference type="EMBL" id="KKK47014.1"/>
    </source>
</evidence>
<dbReference type="AlphaFoldDB" id="A0A0F8XYG6"/>
<organism evidence="1">
    <name type="scientific">marine sediment metagenome</name>
    <dbReference type="NCBI Taxonomy" id="412755"/>
    <lineage>
        <taxon>unclassified sequences</taxon>
        <taxon>metagenomes</taxon>
        <taxon>ecological metagenomes</taxon>
    </lineage>
</organism>